<evidence type="ECO:0000256" key="12">
    <source>
        <dbReference type="SAM" id="Phobius"/>
    </source>
</evidence>
<reference evidence="15 16" key="1">
    <citation type="journal article" date="2024" name="Proc. Natl. Acad. Sci. U.S.A.">
        <title>The genetic regulatory architecture and epigenomic basis for age-related changes in rattlesnake venom.</title>
        <authorList>
            <person name="Hogan M.P."/>
            <person name="Holding M.L."/>
            <person name="Nystrom G.S."/>
            <person name="Colston T.J."/>
            <person name="Bartlett D.A."/>
            <person name="Mason A.J."/>
            <person name="Ellsworth S.A."/>
            <person name="Rautsaw R.M."/>
            <person name="Lawrence K.C."/>
            <person name="Strickland J.L."/>
            <person name="He B."/>
            <person name="Fraser P."/>
            <person name="Margres M.J."/>
            <person name="Gilbert D.M."/>
            <person name="Gibbs H.L."/>
            <person name="Parkinson C.L."/>
            <person name="Rokyta D.R."/>
        </authorList>
    </citation>
    <scope>NUCLEOTIDE SEQUENCE [LARGE SCALE GENOMIC DNA]</scope>
    <source>
        <strain evidence="15">DRR0105</strain>
    </source>
</reference>
<dbReference type="GO" id="GO:0004930">
    <property type="term" value="F:G protein-coupled receptor activity"/>
    <property type="evidence" value="ECO:0007669"/>
    <property type="project" value="UniProtKB-KW"/>
</dbReference>
<comment type="subcellular location">
    <subcellularLocation>
        <location evidence="1">Cell membrane</location>
        <topology evidence="1">Multi-pass membrane protein</topology>
    </subcellularLocation>
</comment>
<evidence type="ECO:0000313" key="15">
    <source>
        <dbReference type="EMBL" id="KAK9397684.1"/>
    </source>
</evidence>
<evidence type="ECO:0000256" key="5">
    <source>
        <dbReference type="ARBA" id="ARBA00022729"/>
    </source>
</evidence>
<dbReference type="InterPro" id="IPR028082">
    <property type="entry name" value="Peripla_BP_I"/>
</dbReference>
<feature type="transmembrane region" description="Helical" evidence="12">
    <location>
        <begin position="662"/>
        <end position="685"/>
    </location>
</feature>
<dbReference type="AlphaFoldDB" id="A0AAW1B6H6"/>
<evidence type="ECO:0000256" key="8">
    <source>
        <dbReference type="ARBA" id="ARBA00023136"/>
    </source>
</evidence>
<feature type="transmembrane region" description="Helical" evidence="12">
    <location>
        <begin position="853"/>
        <end position="874"/>
    </location>
</feature>
<feature type="chain" id="PRO_5043799726" evidence="13">
    <location>
        <begin position="40"/>
        <end position="899"/>
    </location>
</feature>
<dbReference type="PANTHER" id="PTHR24061">
    <property type="entry name" value="CALCIUM-SENSING RECEPTOR-RELATED"/>
    <property type="match status" value="1"/>
</dbReference>
<evidence type="ECO:0000313" key="16">
    <source>
        <dbReference type="Proteomes" id="UP001474421"/>
    </source>
</evidence>
<dbReference type="CDD" id="cd15283">
    <property type="entry name" value="7tmC_V2R_pheromone"/>
    <property type="match status" value="1"/>
</dbReference>
<gene>
    <name evidence="15" type="ORF">NXF25_021045</name>
</gene>
<evidence type="ECO:0000256" key="11">
    <source>
        <dbReference type="ARBA" id="ARBA00023224"/>
    </source>
</evidence>
<dbReference type="InterPro" id="IPR038550">
    <property type="entry name" value="GPCR_3_9-Cys_sf"/>
</dbReference>
<evidence type="ECO:0000256" key="1">
    <source>
        <dbReference type="ARBA" id="ARBA00004651"/>
    </source>
</evidence>
<protein>
    <submittedName>
        <fullName evidence="15">Type-2 vomeronasal receptor</fullName>
    </submittedName>
</protein>
<keyword evidence="9 15" id="KW-0675">Receptor</keyword>
<dbReference type="PROSITE" id="PS50259">
    <property type="entry name" value="G_PROTEIN_RECEP_F3_4"/>
    <property type="match status" value="1"/>
</dbReference>
<accession>A0AAW1B6H6</accession>
<dbReference type="InterPro" id="IPR017979">
    <property type="entry name" value="GPCR_3_CS"/>
</dbReference>
<keyword evidence="5 13" id="KW-0732">Signal</keyword>
<dbReference type="Gene3D" id="2.10.50.30">
    <property type="entry name" value="GPCR, family 3, nine cysteines domain"/>
    <property type="match status" value="1"/>
</dbReference>
<sequence length="899" mass="102340">MKMCLHCCDWSQIRLAFKRTHILCHVFLLSVLFLQASFSKTFNPMCGDKRHFKLNFPALSNDIIIGEFVSTIYPELPLLHFMEHPEGSLRGRPLPKNLQHTLAFNFAIQEINMNENLLPNITLVSKVYDNGFQALKASENLLTLFFVEGRCPLNYRRGKEQNIMAVIGDLPSQNTIQMANILNAYKIPQLSYGSFDLALSDKMQFPSFFWMTPNENLHYVGIIQLLKHFGWNWIGLLIPEDTTGERFFRILRPKLIQSDVCISFIQFIPRMINYEPSTFRNNNLNNIALFLWYSKINVIVVYGDMQSIEGLRIILECYEISNSLPLERVWIISALWDVTSVFEPQKFTALSFNGSLSFALHTNMVPGFQEFLENLNPFHSKMYFLPQFWGAAFTCSFPTYNIYAQGKGSCTGKEDLRSLPGTVFEMEMSGQSYNIYNAVYAVAQGLHTMYSPRTRKKTMDKGEKWNFLKVQPWQLCLFLTKLHFNNSAGEEIAFNENGNLAAAYDIINLITFPNRSFQKVQVGHIEPQSSQKEDLTIDTTAIVWNPKFKQTPPSATCVESCYPGYRKLIKEGKQVCCYDCVQCSEGSISTMMNSKQCERCPEKQYPNEKHHQCIPKIITYLSYKESLGEILTSFVVSFAVITVVVLGTFIRHQNTPIVKANNWHITCTLLYSLLLCFLCSFLFLGCPGTVTCLLRQAVFGVVFSIAVSCVLAKTITVVLAFMATKPGNRMRWWVGKKLSISVIVFCSLVQTSICAVWLTISPPFPELDMHSQLNEILVQCNEGSEIMFYVVLGYMWLLALISFMMAFFARKLPDSFNEAKLITFSMLVFCSVWVSFVPAYLSTKGKSMVAVEVFSILASSGGLLGCIFMPKCYIIMLRPELNTREQLVRKKTSVVSSAA</sequence>
<dbReference type="EMBL" id="JAOTOJ010000008">
    <property type="protein sequence ID" value="KAK9397684.1"/>
    <property type="molecule type" value="Genomic_DNA"/>
</dbReference>
<evidence type="ECO:0000259" key="14">
    <source>
        <dbReference type="PROSITE" id="PS50259"/>
    </source>
</evidence>
<keyword evidence="7" id="KW-0297">G-protein coupled receptor</keyword>
<organism evidence="15 16">
    <name type="scientific">Crotalus adamanteus</name>
    <name type="common">Eastern diamondback rattlesnake</name>
    <dbReference type="NCBI Taxonomy" id="8729"/>
    <lineage>
        <taxon>Eukaryota</taxon>
        <taxon>Metazoa</taxon>
        <taxon>Chordata</taxon>
        <taxon>Craniata</taxon>
        <taxon>Vertebrata</taxon>
        <taxon>Euteleostomi</taxon>
        <taxon>Lepidosauria</taxon>
        <taxon>Squamata</taxon>
        <taxon>Bifurcata</taxon>
        <taxon>Unidentata</taxon>
        <taxon>Episquamata</taxon>
        <taxon>Toxicofera</taxon>
        <taxon>Serpentes</taxon>
        <taxon>Colubroidea</taxon>
        <taxon>Viperidae</taxon>
        <taxon>Crotalinae</taxon>
        <taxon>Crotalus</taxon>
    </lineage>
</organism>
<dbReference type="InterPro" id="IPR017978">
    <property type="entry name" value="GPCR_3_C"/>
</dbReference>
<feature type="domain" description="G-protein coupled receptors family 3 profile" evidence="14">
    <location>
        <begin position="627"/>
        <end position="891"/>
    </location>
</feature>
<dbReference type="InterPro" id="IPR000337">
    <property type="entry name" value="GPCR_3"/>
</dbReference>
<keyword evidence="3" id="KW-1003">Cell membrane</keyword>
<evidence type="ECO:0000256" key="3">
    <source>
        <dbReference type="ARBA" id="ARBA00022475"/>
    </source>
</evidence>
<dbReference type="Pfam" id="PF01094">
    <property type="entry name" value="ANF_receptor"/>
    <property type="match status" value="1"/>
</dbReference>
<dbReference type="PRINTS" id="PR01535">
    <property type="entry name" value="VOMERONASL2R"/>
</dbReference>
<feature type="transmembrane region" description="Helical" evidence="12">
    <location>
        <begin position="786"/>
        <end position="809"/>
    </location>
</feature>
<evidence type="ECO:0000256" key="13">
    <source>
        <dbReference type="SAM" id="SignalP"/>
    </source>
</evidence>
<comment type="similarity">
    <text evidence="2">Belongs to the G-protein coupled receptor 3 family.</text>
</comment>
<feature type="transmembrane region" description="Helical" evidence="12">
    <location>
        <begin position="821"/>
        <end position="841"/>
    </location>
</feature>
<evidence type="ECO:0000256" key="2">
    <source>
        <dbReference type="ARBA" id="ARBA00007242"/>
    </source>
</evidence>
<keyword evidence="6 12" id="KW-1133">Transmembrane helix</keyword>
<dbReference type="Pfam" id="PF00003">
    <property type="entry name" value="7tm_3"/>
    <property type="match status" value="1"/>
</dbReference>
<dbReference type="FunFam" id="2.10.50.30:FF:000002">
    <property type="entry name" value="Vomeronasal 2 receptor, h1"/>
    <property type="match status" value="1"/>
</dbReference>
<evidence type="ECO:0000256" key="6">
    <source>
        <dbReference type="ARBA" id="ARBA00022989"/>
    </source>
</evidence>
<evidence type="ECO:0000256" key="9">
    <source>
        <dbReference type="ARBA" id="ARBA00023170"/>
    </source>
</evidence>
<keyword evidence="11" id="KW-0807">Transducer</keyword>
<feature type="transmembrane region" description="Helical" evidence="12">
    <location>
        <begin position="742"/>
        <end position="760"/>
    </location>
</feature>
<name>A0AAW1B6H6_CROAD</name>
<comment type="caution">
    <text evidence="15">The sequence shown here is derived from an EMBL/GenBank/DDBJ whole genome shotgun (WGS) entry which is preliminary data.</text>
</comment>
<dbReference type="Gene3D" id="3.40.50.2300">
    <property type="match status" value="2"/>
</dbReference>
<keyword evidence="16" id="KW-1185">Reference proteome</keyword>
<keyword evidence="8 12" id="KW-0472">Membrane</keyword>
<dbReference type="FunFam" id="3.40.50.2300:FF:000024">
    <property type="entry name" value="Vomeronasal 2, receptor 73"/>
    <property type="match status" value="1"/>
</dbReference>
<dbReference type="GO" id="GO:0005886">
    <property type="term" value="C:plasma membrane"/>
    <property type="evidence" value="ECO:0007669"/>
    <property type="project" value="UniProtKB-SubCell"/>
</dbReference>
<dbReference type="PROSITE" id="PS00981">
    <property type="entry name" value="G_PROTEIN_RECEP_F3_3"/>
    <property type="match status" value="1"/>
</dbReference>
<dbReference type="InterPro" id="IPR001828">
    <property type="entry name" value="ANF_lig-bd_rcpt"/>
</dbReference>
<dbReference type="SUPFAM" id="SSF53822">
    <property type="entry name" value="Periplasmic binding protein-like I"/>
    <property type="match status" value="1"/>
</dbReference>
<dbReference type="Pfam" id="PF07562">
    <property type="entry name" value="NCD3G"/>
    <property type="match status" value="1"/>
</dbReference>
<proteinExistence type="inferred from homology"/>
<dbReference type="PANTHER" id="PTHR24061:SF599">
    <property type="entry name" value="G-PROTEIN COUPLED RECEPTORS FAMILY 3 PROFILE DOMAIN-CONTAINING PROTEIN"/>
    <property type="match status" value="1"/>
</dbReference>
<evidence type="ECO:0000256" key="10">
    <source>
        <dbReference type="ARBA" id="ARBA00023180"/>
    </source>
</evidence>
<evidence type="ECO:0000256" key="7">
    <source>
        <dbReference type="ARBA" id="ARBA00023040"/>
    </source>
</evidence>
<keyword evidence="10" id="KW-0325">Glycoprotein</keyword>
<feature type="transmembrane region" description="Helical" evidence="12">
    <location>
        <begin position="630"/>
        <end position="650"/>
    </location>
</feature>
<dbReference type="Proteomes" id="UP001474421">
    <property type="component" value="Unassembled WGS sequence"/>
</dbReference>
<keyword evidence="4 12" id="KW-0812">Transmembrane</keyword>
<dbReference type="InterPro" id="IPR011500">
    <property type="entry name" value="GPCR_3_9-Cys_dom"/>
</dbReference>
<dbReference type="InterPro" id="IPR000068">
    <property type="entry name" value="GPCR_3_Ca_sens_rcpt-rel"/>
</dbReference>
<dbReference type="PRINTS" id="PR00248">
    <property type="entry name" value="GPCRMGR"/>
</dbReference>
<dbReference type="InterPro" id="IPR004073">
    <property type="entry name" value="GPCR_3_vmron_rcpt_2"/>
</dbReference>
<feature type="transmembrane region" description="Helical" evidence="12">
    <location>
        <begin position="697"/>
        <end position="721"/>
    </location>
</feature>
<feature type="signal peptide" evidence="13">
    <location>
        <begin position="1"/>
        <end position="39"/>
    </location>
</feature>
<evidence type="ECO:0000256" key="4">
    <source>
        <dbReference type="ARBA" id="ARBA00022692"/>
    </source>
</evidence>